<protein>
    <submittedName>
        <fullName evidence="7">Unannotated protein</fullName>
    </submittedName>
</protein>
<dbReference type="InterPro" id="IPR036291">
    <property type="entry name" value="NAD(P)-bd_dom_sf"/>
</dbReference>
<dbReference type="GO" id="GO:0046294">
    <property type="term" value="P:formaldehyde catabolic process"/>
    <property type="evidence" value="ECO:0007669"/>
    <property type="project" value="TreeGrafter"/>
</dbReference>
<evidence type="ECO:0000256" key="2">
    <source>
        <dbReference type="ARBA" id="ARBA00022833"/>
    </source>
</evidence>
<evidence type="ECO:0000256" key="3">
    <source>
        <dbReference type="ARBA" id="ARBA00023002"/>
    </source>
</evidence>
<dbReference type="InterPro" id="IPR002328">
    <property type="entry name" value="ADH_Zn_CS"/>
</dbReference>
<sequence length="320" mass="33469">MPLPMIGGHEGAGIVEEVGPGVIGLEPGDHVVLGFIPACGRCLPCSTGHQNLCDLGALIGYGRQADGTSRHHTGEKDLNLMCLLGTFANYTVINEASCIKIDRSHSLHTACLVSCGAVTGWGSAVYAADVGPGDTVVIVGVGGIGASALQGAKLAGAETIIAVDPVEFKRQKATEFGADIVAPSMKEAFPLVQEITKGRMANKVIMAMGVGHGDSFNEALELTAKLGRVVVTNIHPYSENQVTMNMSNLTGMEKQVVGSLFGSANPRADIPKLLELNQRGQFDLGALITQSYALEDVNDGYRDLKVGKNIRGTLTLDASL</sequence>
<evidence type="ECO:0000313" key="7">
    <source>
        <dbReference type="EMBL" id="CAB4817943.1"/>
    </source>
</evidence>
<dbReference type="EMBL" id="CAFBPM010000004">
    <property type="protein sequence ID" value="CAB5015681.1"/>
    <property type="molecule type" value="Genomic_DNA"/>
</dbReference>
<dbReference type="AlphaFoldDB" id="A0A6J6ZBT3"/>
<proteinExistence type="predicted"/>
<reference evidence="7" key="1">
    <citation type="submission" date="2020-05" db="EMBL/GenBank/DDBJ databases">
        <authorList>
            <person name="Chiriac C."/>
            <person name="Salcher M."/>
            <person name="Ghai R."/>
            <person name="Kavagutti S V."/>
        </authorList>
    </citation>
    <scope>NUCLEOTIDE SEQUENCE</scope>
</reference>
<gene>
    <name evidence="7" type="ORF">UFOPK3164_00213</name>
    <name evidence="8" type="ORF">UFOPK3427_01296</name>
    <name evidence="9" type="ORF">UFOPK4112_00584</name>
</gene>
<dbReference type="Pfam" id="PF08240">
    <property type="entry name" value="ADH_N"/>
    <property type="match status" value="1"/>
</dbReference>
<dbReference type="PANTHER" id="PTHR43880">
    <property type="entry name" value="ALCOHOL DEHYDROGENASE"/>
    <property type="match status" value="1"/>
</dbReference>
<organism evidence="7">
    <name type="scientific">freshwater metagenome</name>
    <dbReference type="NCBI Taxonomy" id="449393"/>
    <lineage>
        <taxon>unclassified sequences</taxon>
        <taxon>metagenomes</taxon>
        <taxon>ecological metagenomes</taxon>
    </lineage>
</organism>
<feature type="domain" description="Alcohol dehydrogenase-like C-terminal" evidence="5">
    <location>
        <begin position="143"/>
        <end position="276"/>
    </location>
</feature>
<dbReference type="Gene3D" id="3.40.50.720">
    <property type="entry name" value="NAD(P)-binding Rossmann-like Domain"/>
    <property type="match status" value="1"/>
</dbReference>
<accession>A0A6J6ZBT3</accession>
<evidence type="ECO:0000313" key="9">
    <source>
        <dbReference type="EMBL" id="CAB5015681.1"/>
    </source>
</evidence>
<keyword evidence="3" id="KW-0560">Oxidoreductase</keyword>
<dbReference type="Pfam" id="PF00107">
    <property type="entry name" value="ADH_zinc_N"/>
    <property type="match status" value="1"/>
</dbReference>
<dbReference type="PANTHER" id="PTHR43880:SF12">
    <property type="entry name" value="ALCOHOL DEHYDROGENASE CLASS-3"/>
    <property type="match status" value="1"/>
</dbReference>
<dbReference type="Gene3D" id="3.90.180.10">
    <property type="entry name" value="Medium-chain alcohol dehydrogenases, catalytic domain"/>
    <property type="match status" value="1"/>
</dbReference>
<evidence type="ECO:0000256" key="1">
    <source>
        <dbReference type="ARBA" id="ARBA00022723"/>
    </source>
</evidence>
<keyword evidence="2" id="KW-0862">Zinc</keyword>
<name>A0A6J6ZBT3_9ZZZZ</name>
<evidence type="ECO:0000259" key="6">
    <source>
        <dbReference type="Pfam" id="PF08240"/>
    </source>
</evidence>
<dbReference type="GO" id="GO:0008270">
    <property type="term" value="F:zinc ion binding"/>
    <property type="evidence" value="ECO:0007669"/>
    <property type="project" value="InterPro"/>
</dbReference>
<keyword evidence="1" id="KW-0479">Metal-binding</keyword>
<dbReference type="GO" id="GO:0051903">
    <property type="term" value="F:S-(hydroxymethyl)glutathione dehydrogenase [NAD(P)+] activity"/>
    <property type="evidence" value="ECO:0007669"/>
    <property type="project" value="TreeGrafter"/>
</dbReference>
<dbReference type="PROSITE" id="PS00059">
    <property type="entry name" value="ADH_ZINC"/>
    <property type="match status" value="1"/>
</dbReference>
<feature type="domain" description="Alcohol dehydrogenase-like N-terminal" evidence="6">
    <location>
        <begin position="2"/>
        <end position="102"/>
    </location>
</feature>
<dbReference type="EMBL" id="CAFABE010000005">
    <property type="protein sequence ID" value="CAB4817943.1"/>
    <property type="molecule type" value="Genomic_DNA"/>
</dbReference>
<evidence type="ECO:0000313" key="8">
    <source>
        <dbReference type="EMBL" id="CAB4878558.1"/>
    </source>
</evidence>
<dbReference type="SUPFAM" id="SSF50129">
    <property type="entry name" value="GroES-like"/>
    <property type="match status" value="2"/>
</dbReference>
<keyword evidence="4" id="KW-0520">NAD</keyword>
<dbReference type="EMBL" id="CAFBLT010000001">
    <property type="protein sequence ID" value="CAB4878558.1"/>
    <property type="molecule type" value="Genomic_DNA"/>
</dbReference>
<dbReference type="InterPro" id="IPR011032">
    <property type="entry name" value="GroES-like_sf"/>
</dbReference>
<evidence type="ECO:0000259" key="5">
    <source>
        <dbReference type="Pfam" id="PF00107"/>
    </source>
</evidence>
<dbReference type="GO" id="GO:0005829">
    <property type="term" value="C:cytosol"/>
    <property type="evidence" value="ECO:0007669"/>
    <property type="project" value="TreeGrafter"/>
</dbReference>
<dbReference type="InterPro" id="IPR013154">
    <property type="entry name" value="ADH-like_N"/>
</dbReference>
<dbReference type="SUPFAM" id="SSF51735">
    <property type="entry name" value="NAD(P)-binding Rossmann-fold domains"/>
    <property type="match status" value="1"/>
</dbReference>
<evidence type="ECO:0000256" key="4">
    <source>
        <dbReference type="ARBA" id="ARBA00023027"/>
    </source>
</evidence>
<dbReference type="InterPro" id="IPR013149">
    <property type="entry name" value="ADH-like_C"/>
</dbReference>